<evidence type="ECO:0000313" key="9">
    <source>
        <dbReference type="EMBL" id="ATB41841.1"/>
    </source>
</evidence>
<dbReference type="HAMAP" id="MF_01366">
    <property type="entry name" value="Ribosomal_uL13"/>
    <property type="match status" value="1"/>
</dbReference>
<protein>
    <recommendedName>
        <fullName evidence="5 6">Large ribosomal subunit protein uL13</fullName>
    </recommendedName>
</protein>
<dbReference type="GO" id="GO:0003735">
    <property type="term" value="F:structural constituent of ribosome"/>
    <property type="evidence" value="ECO:0007669"/>
    <property type="project" value="InterPro"/>
</dbReference>
<accession>A0A250JEM0</accession>
<evidence type="ECO:0000256" key="6">
    <source>
        <dbReference type="HAMAP-Rule" id="MF_01366"/>
    </source>
</evidence>
<dbReference type="AlphaFoldDB" id="A0A250JEM0"/>
<dbReference type="GO" id="GO:0003729">
    <property type="term" value="F:mRNA binding"/>
    <property type="evidence" value="ECO:0007669"/>
    <property type="project" value="TreeGrafter"/>
</dbReference>
<evidence type="ECO:0000256" key="4">
    <source>
        <dbReference type="ARBA" id="ARBA00023274"/>
    </source>
</evidence>
<gene>
    <name evidence="6 8" type="primary">rplM</name>
    <name evidence="9" type="ORF">CYFUS_007317</name>
</gene>
<dbReference type="GO" id="GO:0017148">
    <property type="term" value="P:negative regulation of translation"/>
    <property type="evidence" value="ECO:0007669"/>
    <property type="project" value="TreeGrafter"/>
</dbReference>
<dbReference type="EMBL" id="CP022098">
    <property type="protein sequence ID" value="ATB41841.1"/>
    <property type="molecule type" value="Genomic_DNA"/>
</dbReference>
<evidence type="ECO:0000256" key="1">
    <source>
        <dbReference type="ARBA" id="ARBA00006227"/>
    </source>
</evidence>
<sequence length="148" mass="16587">MSQRTYSAKPADIKRQWHVIDVNDKVLGRAASQIATLLKGKHKAMYTPSIDTGDHVIVINAEKVKVTGTKEQDKMYYRHPRAGFPGALKSTNLAKLRARHPEDVIINAVRRMLPRNALGRQMMTKLKVYAGNTHPHAAQQPVAREVEA</sequence>
<comment type="subunit">
    <text evidence="2 6">Part of the 50S ribosomal subunit.</text>
</comment>
<dbReference type="InterPro" id="IPR023563">
    <property type="entry name" value="Ribosomal_uL13_CS"/>
</dbReference>
<comment type="function">
    <text evidence="6 8">This protein is one of the early assembly proteins of the 50S ribosomal subunit, although it is not seen to bind rRNA by itself. It is important during the early stages of 50S assembly.</text>
</comment>
<evidence type="ECO:0000256" key="5">
    <source>
        <dbReference type="ARBA" id="ARBA00035201"/>
    </source>
</evidence>
<reference evidence="9 10" key="1">
    <citation type="submission" date="2017-06" db="EMBL/GenBank/DDBJ databases">
        <title>Sequencing and comparative analysis of myxobacterial genomes.</title>
        <authorList>
            <person name="Rupp O."/>
            <person name="Goesmann A."/>
            <person name="Sogaard-Andersen L."/>
        </authorList>
    </citation>
    <scope>NUCLEOTIDE SEQUENCE [LARGE SCALE GENOMIC DNA]</scope>
    <source>
        <strain evidence="9 10">DSM 52655</strain>
    </source>
</reference>
<dbReference type="PROSITE" id="PS00783">
    <property type="entry name" value="RIBOSOMAL_L13"/>
    <property type="match status" value="1"/>
</dbReference>
<dbReference type="Proteomes" id="UP000217257">
    <property type="component" value="Chromosome"/>
</dbReference>
<organism evidence="9 10">
    <name type="scientific">Cystobacter fuscus</name>
    <dbReference type="NCBI Taxonomy" id="43"/>
    <lineage>
        <taxon>Bacteria</taxon>
        <taxon>Pseudomonadati</taxon>
        <taxon>Myxococcota</taxon>
        <taxon>Myxococcia</taxon>
        <taxon>Myxococcales</taxon>
        <taxon>Cystobacterineae</taxon>
        <taxon>Archangiaceae</taxon>
        <taxon>Cystobacter</taxon>
    </lineage>
</organism>
<keyword evidence="3 6" id="KW-0689">Ribosomal protein</keyword>
<dbReference type="CDD" id="cd00392">
    <property type="entry name" value="Ribosomal_L13"/>
    <property type="match status" value="1"/>
</dbReference>
<evidence type="ECO:0000256" key="3">
    <source>
        <dbReference type="ARBA" id="ARBA00022980"/>
    </source>
</evidence>
<dbReference type="NCBIfam" id="TIGR01066">
    <property type="entry name" value="rplM_bact"/>
    <property type="match status" value="1"/>
</dbReference>
<evidence type="ECO:0000256" key="7">
    <source>
        <dbReference type="RuleBase" id="RU003877"/>
    </source>
</evidence>
<dbReference type="RefSeq" id="WP_095989487.1">
    <property type="nucleotide sequence ID" value="NZ_CP022098.1"/>
</dbReference>
<dbReference type="GO" id="GO:0006412">
    <property type="term" value="P:translation"/>
    <property type="evidence" value="ECO:0007669"/>
    <property type="project" value="UniProtKB-UniRule"/>
</dbReference>
<evidence type="ECO:0000256" key="8">
    <source>
        <dbReference type="RuleBase" id="RU003878"/>
    </source>
</evidence>
<comment type="similarity">
    <text evidence="1 6 7">Belongs to the universal ribosomal protein uL13 family.</text>
</comment>
<dbReference type="GO" id="GO:0022625">
    <property type="term" value="C:cytosolic large ribosomal subunit"/>
    <property type="evidence" value="ECO:0007669"/>
    <property type="project" value="TreeGrafter"/>
</dbReference>
<evidence type="ECO:0000256" key="2">
    <source>
        <dbReference type="ARBA" id="ARBA00011838"/>
    </source>
</evidence>
<dbReference type="PIRSF" id="PIRSF002181">
    <property type="entry name" value="Ribosomal_L13"/>
    <property type="match status" value="1"/>
</dbReference>
<name>A0A250JEM0_9BACT</name>
<keyword evidence="4 6" id="KW-0687">Ribonucleoprotein</keyword>
<dbReference type="InterPro" id="IPR036899">
    <property type="entry name" value="Ribosomal_uL13_sf"/>
</dbReference>
<dbReference type="Pfam" id="PF00572">
    <property type="entry name" value="Ribosomal_L13"/>
    <property type="match status" value="1"/>
</dbReference>
<dbReference type="SUPFAM" id="SSF52161">
    <property type="entry name" value="Ribosomal protein L13"/>
    <property type="match status" value="1"/>
</dbReference>
<proteinExistence type="inferred from homology"/>
<dbReference type="KEGG" id="cfus:CYFUS_007317"/>
<dbReference type="PANTHER" id="PTHR11545:SF2">
    <property type="entry name" value="LARGE RIBOSOMAL SUBUNIT PROTEIN UL13M"/>
    <property type="match status" value="1"/>
</dbReference>
<dbReference type="PANTHER" id="PTHR11545">
    <property type="entry name" value="RIBOSOMAL PROTEIN L13"/>
    <property type="match status" value="1"/>
</dbReference>
<dbReference type="Gene3D" id="3.90.1180.10">
    <property type="entry name" value="Ribosomal protein L13"/>
    <property type="match status" value="1"/>
</dbReference>
<dbReference type="FunFam" id="3.90.1180.10:FF:000001">
    <property type="entry name" value="50S ribosomal protein L13"/>
    <property type="match status" value="1"/>
</dbReference>
<evidence type="ECO:0000313" key="10">
    <source>
        <dbReference type="Proteomes" id="UP000217257"/>
    </source>
</evidence>
<dbReference type="InterPro" id="IPR005823">
    <property type="entry name" value="Ribosomal_uL13_bac-type"/>
</dbReference>
<dbReference type="InterPro" id="IPR005822">
    <property type="entry name" value="Ribosomal_uL13"/>
</dbReference>